<feature type="compositionally biased region" description="Polar residues" evidence="1">
    <location>
        <begin position="202"/>
        <end position="222"/>
    </location>
</feature>
<feature type="region of interest" description="Disordered" evidence="1">
    <location>
        <begin position="171"/>
        <end position="247"/>
    </location>
</feature>
<feature type="region of interest" description="Disordered" evidence="1">
    <location>
        <begin position="1"/>
        <end position="29"/>
    </location>
</feature>
<dbReference type="GeneID" id="36565463"/>
<accession>A0A2P7YU11</accession>
<gene>
    <name evidence="2" type="ORF">C7M61_002074</name>
</gene>
<dbReference type="RefSeq" id="XP_024714597.1">
    <property type="nucleotide sequence ID" value="XM_024857461.1"/>
</dbReference>
<dbReference type="InterPro" id="IPR021216">
    <property type="entry name" value="DUF2722"/>
</dbReference>
<organism evidence="2 3">
    <name type="scientific">Candidozyma pseudohaemuli</name>
    <dbReference type="NCBI Taxonomy" id="418784"/>
    <lineage>
        <taxon>Eukaryota</taxon>
        <taxon>Fungi</taxon>
        <taxon>Dikarya</taxon>
        <taxon>Ascomycota</taxon>
        <taxon>Saccharomycotina</taxon>
        <taxon>Pichiomycetes</taxon>
        <taxon>Metschnikowiaceae</taxon>
        <taxon>Candidozyma</taxon>
    </lineage>
</organism>
<comment type="caution">
    <text evidence="2">The sequence shown here is derived from an EMBL/GenBank/DDBJ whole genome shotgun (WGS) entry which is preliminary data.</text>
</comment>
<keyword evidence="3" id="KW-1185">Reference proteome</keyword>
<evidence type="ECO:0000313" key="2">
    <source>
        <dbReference type="EMBL" id="PSK39460.1"/>
    </source>
</evidence>
<dbReference type="EMBL" id="PYFQ01000003">
    <property type="protein sequence ID" value="PSK39460.1"/>
    <property type="molecule type" value="Genomic_DNA"/>
</dbReference>
<evidence type="ECO:0000256" key="1">
    <source>
        <dbReference type="SAM" id="MobiDB-lite"/>
    </source>
</evidence>
<dbReference type="OrthoDB" id="4022975at2759"/>
<reference evidence="2 3" key="1">
    <citation type="submission" date="2018-03" db="EMBL/GenBank/DDBJ databases">
        <title>Candida pseudohaemulonii genome assembly and annotation.</title>
        <authorList>
            <person name="Munoz J.F."/>
            <person name="Gade L.G."/>
            <person name="Chow N.A."/>
            <person name="Litvintseva A.P."/>
            <person name="Loparev V.N."/>
            <person name="Cuomo C.A."/>
        </authorList>
    </citation>
    <scope>NUCLEOTIDE SEQUENCE [LARGE SCALE GENOMIC DNA]</scope>
    <source>
        <strain evidence="2 3">B12108</strain>
    </source>
</reference>
<feature type="compositionally biased region" description="Basic and acidic residues" evidence="1">
    <location>
        <begin position="10"/>
        <end position="19"/>
    </location>
</feature>
<proteinExistence type="predicted"/>
<feature type="region of interest" description="Disordered" evidence="1">
    <location>
        <begin position="369"/>
        <end position="412"/>
    </location>
</feature>
<dbReference type="AlphaFoldDB" id="A0A2P7YU11"/>
<dbReference type="Pfam" id="PF10846">
    <property type="entry name" value="DUF2722"/>
    <property type="match status" value="1"/>
</dbReference>
<protein>
    <submittedName>
        <fullName evidence="2">Uncharacterized protein</fullName>
    </submittedName>
</protein>
<dbReference type="VEuPathDB" id="FungiDB:C7M61_002074"/>
<sequence>MAPAAVGNNHRSDDQKKELSPASFLPSLKSFDIDPKYKYQAAPQEEHLKPKAAKLAPHTTSHSRLSLLSLENPLKSPLEPPHGDVLRALLLPLDKPWPYSEDTLNELIRLRIEQEKTKHTQIKHDLGQVVLELLREAQQHEISSDVIRRLFLNDNPHLYVHYLQTHLQGISQPPAISQPPPGLQPPASSQPVALGAKRKNSTDSVHTPGTENESKPASQAQSRALPKSESKLVPPQPQPTSQLPQVPVVPQHLYPVYYAYPEGQAAPQGTSQPAAANPPTAQAPHHLKLTSQLEESENLGLPYSHKYPVVYQLLPLQYPRTPGLGPQRPPPPQTQPPPYYYVNSSPQGVPGPLMPSQYFVPPPVGTVFPWGQAQAPAPEREDRPKRHKASKNGINFMITTPKNPPAKKYNKL</sequence>
<dbReference type="Proteomes" id="UP000241107">
    <property type="component" value="Unassembled WGS sequence"/>
</dbReference>
<name>A0A2P7YU11_9ASCO</name>
<dbReference type="STRING" id="418784.A0A2P7YU11"/>
<evidence type="ECO:0000313" key="3">
    <source>
        <dbReference type="Proteomes" id="UP000241107"/>
    </source>
</evidence>